<evidence type="ECO:0000256" key="2">
    <source>
        <dbReference type="ARBA" id="ARBA00022553"/>
    </source>
</evidence>
<organism evidence="9 10">
    <name type="scientific">Acanthopleuribacter pedis</name>
    <dbReference type="NCBI Taxonomy" id="442870"/>
    <lineage>
        <taxon>Bacteria</taxon>
        <taxon>Pseudomonadati</taxon>
        <taxon>Acidobacteriota</taxon>
        <taxon>Holophagae</taxon>
        <taxon>Acanthopleuribacterales</taxon>
        <taxon>Acanthopleuribacteraceae</taxon>
        <taxon>Acanthopleuribacter</taxon>
    </lineage>
</organism>
<dbReference type="Pfam" id="PF00550">
    <property type="entry name" value="PP-binding"/>
    <property type="match status" value="1"/>
</dbReference>
<evidence type="ECO:0000259" key="7">
    <source>
        <dbReference type="PROSITE" id="PS50075"/>
    </source>
</evidence>
<dbReference type="GO" id="GO:0004312">
    <property type="term" value="F:fatty acid synthase activity"/>
    <property type="evidence" value="ECO:0007669"/>
    <property type="project" value="TreeGrafter"/>
</dbReference>
<evidence type="ECO:0000256" key="4">
    <source>
        <dbReference type="ARBA" id="ARBA00022832"/>
    </source>
</evidence>
<dbReference type="InterPro" id="IPR006162">
    <property type="entry name" value="Ppantetheine_attach_site"/>
</dbReference>
<dbReference type="Gene3D" id="3.30.70.3290">
    <property type="match status" value="1"/>
</dbReference>
<dbReference type="SUPFAM" id="SSF52151">
    <property type="entry name" value="FabD/lysophospholipase-like"/>
    <property type="match status" value="1"/>
</dbReference>
<evidence type="ECO:0000313" key="9">
    <source>
        <dbReference type="EMBL" id="MBO1319415.1"/>
    </source>
</evidence>
<dbReference type="CDD" id="cd08953">
    <property type="entry name" value="KR_2_SDR_x"/>
    <property type="match status" value="1"/>
</dbReference>
<dbReference type="InterPro" id="IPR009081">
    <property type="entry name" value="PP-bd_ACP"/>
</dbReference>
<dbReference type="Gene3D" id="3.40.50.1820">
    <property type="entry name" value="alpha/beta hydrolase"/>
    <property type="match status" value="1"/>
</dbReference>
<dbReference type="InterPro" id="IPR020806">
    <property type="entry name" value="PKS_PP-bd"/>
</dbReference>
<name>A0A8J7QG53_9BACT</name>
<sequence length="1521" mass="163407">MTHELEHEELPGIAIVGMAGRFPGADNVTQFWDNLVDGVEGTTFFTDEELIGLGMDPQIVANPNYVKAGGCLDDIDLFDASFFGFNPREAEITDPQQRLLLETAYQALQDAAYDPERFDGRIGVFAGVGLPQYFLENLINRPDVMLPLGGHRTMIANEKGFASTLISYKLNLTGPSVNVDTACSTTLVAAHMACKSLLNYEADMVLTGGCKLRVPEKSGYWFEEGGISSPDGRCRAFDADAKGTIFGTGMGIVVLKRLDDALADGDSIYAVIKGSAINNDGAGKIGYTAPSVPGQSEVIAEAHGYADVSADSIGYVEAHGTGTQLGDPIEVEALTEAFRLSSDRTGYCALGSVKTNIGHLDNAAGVTGLMKAALTVHHNLMPATLHFKEANPQINFADSPFFVNTENRAWPEALHPRRAGVSSFGIGGTNAHMVLEQAPESTSATAAAGPQIFPVSAKTETALTENSKRLAAWLQANPEAAEADVAWTLQQGRTAFDLRRFVVTDGAAPAAEQLLTQKQTNSAEYGGQVAFLFPGQGAQHAGMTADLYQNQAVFREELDRCAELLTPHLGEDIRTLLFPAESEGEAADRINQTAYTQPALFCVGYALAKQWEHCGVTPAAMIGHSIGEYVAACLAGVFSLEDALMLVTERARLMQSQPAGHMIAVPLDAAELQPLLPEGCAIAAENAPKLCVASGDFTAIEKLEANLKAAGHAARALHTSHAFHSAMMDPILEAFRATVAKVTLSAPQQTVISNVSGDVLTAEQACDPDYWVDHLRGTVRFAEGLRCLATMGEHLFLELGPGGSLSTLTKRTLGRGTVAVASCRKPNQTGDDTLFLLNALGTLWCHGVDVNWEALHEGPRRRLHLPTYAFDRQRYWIDAKPPQSKEHKTKATGIKRGGRQPLENWFYEPTWQRHERRRRAATALSAGTNWLIFGNGDELESALSAQLREAGQTAVVVRAGEGYNGDDAAQIQVVPGNAEHLQHLVANLAENNHLPNHIVHLWNHEDQADFAATNQRGLSSLIYLVQALTKQSLPGVVRLGVYGRKLVDVSGDEPADPKKAPLLVAARVISQEHSNISAAAIDLGAADAVADHVANIIREQSSEKRYPTVAYRKRTRWLQTFTRTELPEENKASLLEKGDTYVITGGFGGIGLVTALHLAKTTAANLVLLGRTALPARETWAEVLADENGTAAIKQRIEAVQAMEAAGAAVLPLSADVADAGQMTAAFEAARERFGRIDGVFHGAGLLDKRAFTLVAETTAEGNDAHFRAKVDGLHVINDLVQAFQPRFCLLMSSISTILGGLGYLGYAAGNSTMDTFAQNQSNDPTLWLSIDWDAWSTDAPAGEKAVIDAEQGMAALDLILQAETPPRLVVSTADLDERVSDWILQEAAAGKAVKQETKVEGHARPALATDYAAPRDAIEEGLAAIWQELLGYDRIGIHDHFADLGGHSLLATQLISRIRDQFQVEMPLHELFNTPTIAGQAMVILQRAAGEAGGDELEAMLSELEGMDEAELAALLEEES</sequence>
<dbReference type="Pfam" id="PF02801">
    <property type="entry name" value="Ketoacyl-synt_C"/>
    <property type="match status" value="1"/>
</dbReference>
<dbReference type="PROSITE" id="PS52004">
    <property type="entry name" value="KS3_2"/>
    <property type="match status" value="1"/>
</dbReference>
<feature type="domain" description="Ketosynthase family 3 (KS3)" evidence="8">
    <location>
        <begin position="10"/>
        <end position="437"/>
    </location>
</feature>
<dbReference type="EMBL" id="JAFREP010000011">
    <property type="protein sequence ID" value="MBO1319415.1"/>
    <property type="molecule type" value="Genomic_DNA"/>
</dbReference>
<dbReference type="Proteomes" id="UP000664417">
    <property type="component" value="Unassembled WGS sequence"/>
</dbReference>
<keyword evidence="1" id="KW-0596">Phosphopantetheine</keyword>
<dbReference type="PANTHER" id="PTHR43775:SF51">
    <property type="entry name" value="INACTIVE PHENOLPHTHIOCEROL SYNTHESIS POLYKETIDE SYNTHASE TYPE I PKS1-RELATED"/>
    <property type="match status" value="1"/>
</dbReference>
<evidence type="ECO:0000256" key="3">
    <source>
        <dbReference type="ARBA" id="ARBA00022679"/>
    </source>
</evidence>
<evidence type="ECO:0000256" key="5">
    <source>
        <dbReference type="ARBA" id="ARBA00023098"/>
    </source>
</evidence>
<accession>A0A8J7QG53</accession>
<evidence type="ECO:0000256" key="6">
    <source>
        <dbReference type="ARBA" id="ARBA00023268"/>
    </source>
</evidence>
<dbReference type="Gene3D" id="3.40.47.10">
    <property type="match status" value="1"/>
</dbReference>
<dbReference type="InterPro" id="IPR057326">
    <property type="entry name" value="KR_dom"/>
</dbReference>
<dbReference type="Gene3D" id="3.40.50.720">
    <property type="entry name" value="NAD(P)-binding Rossmann-like Domain"/>
    <property type="match status" value="1"/>
</dbReference>
<dbReference type="Gene3D" id="3.30.70.250">
    <property type="entry name" value="Malonyl-CoA ACP transacylase, ACP-binding"/>
    <property type="match status" value="1"/>
</dbReference>
<dbReference type="Pfam" id="PF16197">
    <property type="entry name" value="KAsynt_C_assoc"/>
    <property type="match status" value="1"/>
</dbReference>
<comment type="caution">
    <text evidence="9">The sequence shown here is derived from an EMBL/GenBank/DDBJ whole genome shotgun (WGS) entry which is preliminary data.</text>
</comment>
<dbReference type="PANTHER" id="PTHR43775">
    <property type="entry name" value="FATTY ACID SYNTHASE"/>
    <property type="match status" value="1"/>
</dbReference>
<dbReference type="InterPro" id="IPR016036">
    <property type="entry name" value="Malonyl_transacylase_ACP-bd"/>
</dbReference>
<evidence type="ECO:0000313" key="10">
    <source>
        <dbReference type="Proteomes" id="UP000664417"/>
    </source>
</evidence>
<keyword evidence="10" id="KW-1185">Reference proteome</keyword>
<dbReference type="RefSeq" id="WP_207859236.1">
    <property type="nucleotide sequence ID" value="NZ_JAFREP010000011.1"/>
</dbReference>
<keyword evidence="6" id="KW-0511">Multifunctional enzyme</keyword>
<protein>
    <submittedName>
        <fullName evidence="9">SDR family oxidoreductase</fullName>
    </submittedName>
</protein>
<dbReference type="Gene3D" id="3.40.366.10">
    <property type="entry name" value="Malonyl-Coenzyme A Acyl Carrier Protein, domain 2"/>
    <property type="match status" value="1"/>
</dbReference>
<dbReference type="InterPro" id="IPR032821">
    <property type="entry name" value="PKS_assoc"/>
</dbReference>
<dbReference type="GO" id="GO:0044550">
    <property type="term" value="P:secondary metabolite biosynthetic process"/>
    <property type="evidence" value="ECO:0007669"/>
    <property type="project" value="UniProtKB-ARBA"/>
</dbReference>
<dbReference type="InterPro" id="IPR020841">
    <property type="entry name" value="PKS_Beta-ketoAc_synthase_dom"/>
</dbReference>
<dbReference type="InterPro" id="IPR036736">
    <property type="entry name" value="ACP-like_sf"/>
</dbReference>
<dbReference type="GO" id="GO:0006633">
    <property type="term" value="P:fatty acid biosynthetic process"/>
    <property type="evidence" value="ECO:0007669"/>
    <property type="project" value="TreeGrafter"/>
</dbReference>
<dbReference type="SMART" id="SM00822">
    <property type="entry name" value="PKS_KR"/>
    <property type="match status" value="1"/>
</dbReference>
<feature type="domain" description="Carrier" evidence="7">
    <location>
        <begin position="1414"/>
        <end position="1489"/>
    </location>
</feature>
<dbReference type="InterPro" id="IPR016035">
    <property type="entry name" value="Acyl_Trfase/lysoPLipase"/>
</dbReference>
<dbReference type="InterPro" id="IPR014030">
    <property type="entry name" value="Ketoacyl_synth_N"/>
</dbReference>
<dbReference type="SMART" id="SM00823">
    <property type="entry name" value="PKS_PP"/>
    <property type="match status" value="1"/>
</dbReference>
<dbReference type="PROSITE" id="PS00012">
    <property type="entry name" value="PHOSPHOPANTETHEINE"/>
    <property type="match status" value="1"/>
</dbReference>
<evidence type="ECO:0000256" key="1">
    <source>
        <dbReference type="ARBA" id="ARBA00022450"/>
    </source>
</evidence>
<dbReference type="SUPFAM" id="SSF55048">
    <property type="entry name" value="Probable ACP-binding domain of malonyl-CoA ACP transacylase"/>
    <property type="match status" value="1"/>
</dbReference>
<dbReference type="InterPro" id="IPR016039">
    <property type="entry name" value="Thiolase-like"/>
</dbReference>
<dbReference type="InterPro" id="IPR014031">
    <property type="entry name" value="Ketoacyl_synth_C"/>
</dbReference>
<dbReference type="Pfam" id="PF08659">
    <property type="entry name" value="KR"/>
    <property type="match status" value="1"/>
</dbReference>
<dbReference type="FunFam" id="3.40.47.10:FF:000042">
    <property type="entry name" value="Polyketide synthase Pks13"/>
    <property type="match status" value="1"/>
</dbReference>
<dbReference type="SUPFAM" id="SSF53901">
    <property type="entry name" value="Thiolase-like"/>
    <property type="match status" value="1"/>
</dbReference>
<dbReference type="InterPro" id="IPR049490">
    <property type="entry name" value="C883_1060-like_KR_N"/>
</dbReference>
<gene>
    <name evidence="9" type="ORF">J3U88_13155</name>
</gene>
<dbReference type="CDD" id="cd00833">
    <property type="entry name" value="PKS"/>
    <property type="match status" value="1"/>
</dbReference>
<dbReference type="SMART" id="SM00825">
    <property type="entry name" value="PKS_KS"/>
    <property type="match status" value="1"/>
</dbReference>
<dbReference type="InterPro" id="IPR001227">
    <property type="entry name" value="Ac_transferase_dom_sf"/>
</dbReference>
<dbReference type="GO" id="GO:0031177">
    <property type="term" value="F:phosphopantetheine binding"/>
    <property type="evidence" value="ECO:0007669"/>
    <property type="project" value="InterPro"/>
</dbReference>
<reference evidence="9" key="1">
    <citation type="submission" date="2021-03" db="EMBL/GenBank/DDBJ databases">
        <authorList>
            <person name="Wang G."/>
        </authorList>
    </citation>
    <scope>NUCLEOTIDE SEQUENCE</scope>
    <source>
        <strain evidence="9">KCTC 12899</strain>
    </source>
</reference>
<dbReference type="SMART" id="SM00827">
    <property type="entry name" value="PKS_AT"/>
    <property type="match status" value="1"/>
</dbReference>
<dbReference type="InterPro" id="IPR013968">
    <property type="entry name" value="PKS_KR"/>
</dbReference>
<dbReference type="SUPFAM" id="SSF47336">
    <property type="entry name" value="ACP-like"/>
    <property type="match status" value="1"/>
</dbReference>
<dbReference type="FunFam" id="1.10.1200.10:FF:000016">
    <property type="entry name" value="Non-ribosomal peptide synthase"/>
    <property type="match status" value="1"/>
</dbReference>
<evidence type="ECO:0000259" key="8">
    <source>
        <dbReference type="PROSITE" id="PS52004"/>
    </source>
</evidence>
<keyword evidence="3" id="KW-0808">Transferase</keyword>
<dbReference type="SUPFAM" id="SSF51735">
    <property type="entry name" value="NAD(P)-binding Rossmann-fold domains"/>
    <property type="match status" value="2"/>
</dbReference>
<dbReference type="Pfam" id="PF00109">
    <property type="entry name" value="ketoacyl-synt"/>
    <property type="match status" value="1"/>
</dbReference>
<proteinExistence type="predicted"/>
<keyword evidence="5" id="KW-0443">Lipid metabolism</keyword>
<dbReference type="InterPro" id="IPR029058">
    <property type="entry name" value="AB_hydrolase_fold"/>
</dbReference>
<dbReference type="Pfam" id="PF21394">
    <property type="entry name" value="Beta-ketacyl_N"/>
    <property type="match status" value="1"/>
</dbReference>
<dbReference type="PROSITE" id="PS50075">
    <property type="entry name" value="CARRIER"/>
    <property type="match status" value="1"/>
</dbReference>
<keyword evidence="4" id="KW-0276">Fatty acid metabolism</keyword>
<dbReference type="InterPro" id="IPR014043">
    <property type="entry name" value="Acyl_transferase_dom"/>
</dbReference>
<dbReference type="InterPro" id="IPR050091">
    <property type="entry name" value="PKS_NRPS_Biosynth_Enz"/>
</dbReference>
<keyword evidence="2" id="KW-0597">Phosphoprotein</keyword>
<dbReference type="InterPro" id="IPR036291">
    <property type="entry name" value="NAD(P)-bd_dom_sf"/>
</dbReference>
<dbReference type="Pfam" id="PF00698">
    <property type="entry name" value="Acyl_transf_1"/>
    <property type="match status" value="1"/>
</dbReference>